<protein>
    <submittedName>
        <fullName evidence="4">Protein containing Cystathionine beta-synthase, core domain</fullName>
    </submittedName>
</protein>
<comment type="caution">
    <text evidence="4">The sequence shown here is derived from an EMBL/GenBank/DDBJ whole genome shotgun (WGS) entry which is preliminary data.</text>
</comment>
<dbReference type="RefSeq" id="WP_007326945.1">
    <property type="nucleotide sequence ID" value="NZ_AFAR01000167.1"/>
</dbReference>
<dbReference type="CDD" id="cd04629">
    <property type="entry name" value="CBS_pair_bac"/>
    <property type="match status" value="1"/>
</dbReference>
<dbReference type="InterPro" id="IPR051257">
    <property type="entry name" value="Diverse_CBS-Domain"/>
</dbReference>
<dbReference type="PANTHER" id="PTHR43080:SF26">
    <property type="entry name" value="REGULATORY PROTEIN"/>
    <property type="match status" value="1"/>
</dbReference>
<evidence type="ECO:0000259" key="3">
    <source>
        <dbReference type="PROSITE" id="PS51371"/>
    </source>
</evidence>
<proteinExistence type="predicted"/>
<dbReference type="PATRIC" id="fig|991778.3.peg.3220"/>
<sequence>MISGEDLFDRPCPFSDEDLVMTKTIGTATLPTPSPGTMPHVTAREMMVRNLITLSPTMDALEALDVLLRQRISGAPVVDGDGHFVGVFSEKSCMKFVVGMAYENLPSIPVGDLTDKNPPTISEETDLLTIAQTFLDAACRRLPVLDSEGRLRGQISRRDVMRAVRSHMETPVKSNTPTGLYLSAIFSSDDRRV</sequence>
<dbReference type="Pfam" id="PF00571">
    <property type="entry name" value="CBS"/>
    <property type="match status" value="2"/>
</dbReference>
<dbReference type="Proteomes" id="UP000006222">
    <property type="component" value="Unassembled WGS sequence"/>
</dbReference>
<reference evidence="4 5" key="1">
    <citation type="journal article" date="2013" name="Mar. Genomics">
        <title>Expression of sulfatases in Rhodopirellula baltica and the diversity of sulfatases in the genus Rhodopirellula.</title>
        <authorList>
            <person name="Wegner C.E."/>
            <person name="Richter-Heitmann T."/>
            <person name="Klindworth A."/>
            <person name="Klockow C."/>
            <person name="Richter M."/>
            <person name="Achstetter T."/>
            <person name="Glockner F.O."/>
            <person name="Harder J."/>
        </authorList>
    </citation>
    <scope>NUCLEOTIDE SEQUENCE [LARGE SCALE GENOMIC DNA]</scope>
    <source>
        <strain evidence="4 5">WH47</strain>
    </source>
</reference>
<dbReference type="InterPro" id="IPR046342">
    <property type="entry name" value="CBS_dom_sf"/>
</dbReference>
<organism evidence="4 5">
    <name type="scientific">Rhodopirellula baltica WH47</name>
    <dbReference type="NCBI Taxonomy" id="991778"/>
    <lineage>
        <taxon>Bacteria</taxon>
        <taxon>Pseudomonadati</taxon>
        <taxon>Planctomycetota</taxon>
        <taxon>Planctomycetia</taxon>
        <taxon>Pirellulales</taxon>
        <taxon>Pirellulaceae</taxon>
        <taxon>Rhodopirellula</taxon>
    </lineage>
</organism>
<keyword evidence="1 2" id="KW-0129">CBS domain</keyword>
<feature type="domain" description="CBS" evidence="3">
    <location>
        <begin position="114"/>
        <end position="170"/>
    </location>
</feature>
<dbReference type="SMART" id="SM00116">
    <property type="entry name" value="CBS"/>
    <property type="match status" value="2"/>
</dbReference>
<gene>
    <name evidence="4" type="ORF">RBWH47_05614</name>
</gene>
<evidence type="ECO:0000256" key="2">
    <source>
        <dbReference type="PROSITE-ProRule" id="PRU00703"/>
    </source>
</evidence>
<evidence type="ECO:0000313" key="4">
    <source>
        <dbReference type="EMBL" id="EGF27024.1"/>
    </source>
</evidence>
<dbReference type="AlphaFoldDB" id="F2ATI4"/>
<dbReference type="SUPFAM" id="SSF54631">
    <property type="entry name" value="CBS-domain pair"/>
    <property type="match status" value="1"/>
</dbReference>
<dbReference type="PROSITE" id="PS51371">
    <property type="entry name" value="CBS"/>
    <property type="match status" value="2"/>
</dbReference>
<dbReference type="InterPro" id="IPR044729">
    <property type="entry name" value="CBS_bac"/>
</dbReference>
<evidence type="ECO:0000256" key="1">
    <source>
        <dbReference type="ARBA" id="ARBA00023122"/>
    </source>
</evidence>
<name>F2ATI4_RHOBT</name>
<dbReference type="EMBL" id="AFAR01000167">
    <property type="protein sequence ID" value="EGF27024.1"/>
    <property type="molecule type" value="Genomic_DNA"/>
</dbReference>
<dbReference type="Gene3D" id="3.10.580.10">
    <property type="entry name" value="CBS-domain"/>
    <property type="match status" value="1"/>
</dbReference>
<feature type="domain" description="CBS" evidence="3">
    <location>
        <begin position="47"/>
        <end position="107"/>
    </location>
</feature>
<dbReference type="PANTHER" id="PTHR43080">
    <property type="entry name" value="CBS DOMAIN-CONTAINING PROTEIN CBSX3, MITOCHONDRIAL"/>
    <property type="match status" value="1"/>
</dbReference>
<dbReference type="InterPro" id="IPR000644">
    <property type="entry name" value="CBS_dom"/>
</dbReference>
<evidence type="ECO:0000313" key="5">
    <source>
        <dbReference type="Proteomes" id="UP000006222"/>
    </source>
</evidence>
<accession>F2ATI4</accession>